<feature type="transmembrane region" description="Helical" evidence="7">
    <location>
        <begin position="218"/>
        <end position="237"/>
    </location>
</feature>
<reference evidence="9" key="1">
    <citation type="submission" date="2022-12" db="EMBL/GenBank/DDBJ databases">
        <authorList>
            <person name="Petersen C."/>
        </authorList>
    </citation>
    <scope>NUCLEOTIDE SEQUENCE</scope>
    <source>
        <strain evidence="9">IBT 3081</strain>
    </source>
</reference>
<protein>
    <recommendedName>
        <fullName evidence="8">Rhodopsin domain-containing protein</fullName>
    </recommendedName>
</protein>
<keyword evidence="3 7" id="KW-1133">Transmembrane helix</keyword>
<feature type="region of interest" description="Disordered" evidence="6">
    <location>
        <begin position="360"/>
        <end position="442"/>
    </location>
</feature>
<dbReference type="InterPro" id="IPR049326">
    <property type="entry name" value="Rhodopsin_dom_fungi"/>
</dbReference>
<evidence type="ECO:0000256" key="7">
    <source>
        <dbReference type="SAM" id="Phobius"/>
    </source>
</evidence>
<dbReference type="RefSeq" id="XP_056578535.1">
    <property type="nucleotide sequence ID" value="XM_056722285.1"/>
</dbReference>
<keyword evidence="2 7" id="KW-0812">Transmembrane</keyword>
<evidence type="ECO:0000313" key="10">
    <source>
        <dbReference type="Proteomes" id="UP001147752"/>
    </source>
</evidence>
<accession>A0A9W9V9H8</accession>
<feature type="transmembrane region" description="Helical" evidence="7">
    <location>
        <begin position="187"/>
        <end position="206"/>
    </location>
</feature>
<evidence type="ECO:0000259" key="8">
    <source>
        <dbReference type="Pfam" id="PF20684"/>
    </source>
</evidence>
<feature type="domain" description="Rhodopsin" evidence="8">
    <location>
        <begin position="20"/>
        <end position="281"/>
    </location>
</feature>
<reference evidence="9" key="2">
    <citation type="journal article" date="2023" name="IMA Fungus">
        <title>Comparative genomic study of the Penicillium genus elucidates a diverse pangenome and 15 lateral gene transfer events.</title>
        <authorList>
            <person name="Petersen C."/>
            <person name="Sorensen T."/>
            <person name="Nielsen M.R."/>
            <person name="Sondergaard T.E."/>
            <person name="Sorensen J.L."/>
            <person name="Fitzpatrick D.A."/>
            <person name="Frisvad J.C."/>
            <person name="Nielsen K.L."/>
        </authorList>
    </citation>
    <scope>NUCLEOTIDE SEQUENCE</scope>
    <source>
        <strain evidence="9">IBT 3081</strain>
    </source>
</reference>
<feature type="compositionally biased region" description="Basic and acidic residues" evidence="6">
    <location>
        <begin position="432"/>
        <end position="442"/>
    </location>
</feature>
<organism evidence="9 10">
    <name type="scientific">Penicillium concentricum</name>
    <dbReference type="NCBI Taxonomy" id="293559"/>
    <lineage>
        <taxon>Eukaryota</taxon>
        <taxon>Fungi</taxon>
        <taxon>Dikarya</taxon>
        <taxon>Ascomycota</taxon>
        <taxon>Pezizomycotina</taxon>
        <taxon>Eurotiomycetes</taxon>
        <taxon>Eurotiomycetidae</taxon>
        <taxon>Eurotiales</taxon>
        <taxon>Aspergillaceae</taxon>
        <taxon>Penicillium</taxon>
    </lineage>
</organism>
<evidence type="ECO:0000256" key="2">
    <source>
        <dbReference type="ARBA" id="ARBA00022692"/>
    </source>
</evidence>
<comment type="caution">
    <text evidence="9">The sequence shown here is derived from an EMBL/GenBank/DDBJ whole genome shotgun (WGS) entry which is preliminary data.</text>
</comment>
<name>A0A9W9V9H8_9EURO</name>
<keyword evidence="10" id="KW-1185">Reference proteome</keyword>
<feature type="transmembrane region" description="Helical" evidence="7">
    <location>
        <begin position="132"/>
        <end position="157"/>
    </location>
</feature>
<dbReference type="PANTHER" id="PTHR33048">
    <property type="entry name" value="PTH11-LIKE INTEGRAL MEMBRANE PROTEIN (AFU_ORTHOLOGUE AFUA_5G11245)"/>
    <property type="match status" value="1"/>
</dbReference>
<dbReference type="InterPro" id="IPR052337">
    <property type="entry name" value="SAT4-like"/>
</dbReference>
<evidence type="ECO:0000313" key="9">
    <source>
        <dbReference type="EMBL" id="KAJ5372549.1"/>
    </source>
</evidence>
<dbReference type="GO" id="GO:0016020">
    <property type="term" value="C:membrane"/>
    <property type="evidence" value="ECO:0007669"/>
    <property type="project" value="UniProtKB-SubCell"/>
</dbReference>
<feature type="transmembrane region" description="Helical" evidence="7">
    <location>
        <begin position="36"/>
        <end position="55"/>
    </location>
</feature>
<evidence type="ECO:0000256" key="5">
    <source>
        <dbReference type="ARBA" id="ARBA00038359"/>
    </source>
</evidence>
<evidence type="ECO:0000256" key="6">
    <source>
        <dbReference type="SAM" id="MobiDB-lite"/>
    </source>
</evidence>
<comment type="subcellular location">
    <subcellularLocation>
        <location evidence="1">Membrane</location>
        <topology evidence="1">Multi-pass membrane protein</topology>
    </subcellularLocation>
</comment>
<feature type="compositionally biased region" description="Basic and acidic residues" evidence="6">
    <location>
        <begin position="399"/>
        <end position="408"/>
    </location>
</feature>
<dbReference type="PANTHER" id="PTHR33048:SF47">
    <property type="entry name" value="INTEGRAL MEMBRANE PROTEIN-RELATED"/>
    <property type="match status" value="1"/>
</dbReference>
<gene>
    <name evidence="9" type="ORF">N7517_004555</name>
</gene>
<evidence type="ECO:0000256" key="3">
    <source>
        <dbReference type="ARBA" id="ARBA00022989"/>
    </source>
</evidence>
<dbReference type="Pfam" id="PF20684">
    <property type="entry name" value="Fung_rhodopsin"/>
    <property type="match status" value="1"/>
</dbReference>
<comment type="similarity">
    <text evidence="5">Belongs to the SAT4 family.</text>
</comment>
<sequence>MYVEIVTSIFTGLAALTVALRLYTRFRMVKAAGLDDLIISFALACDVTFYIFILLGKWSIPAMPYQPAHISNNSSIERKYGLGIPTTELSTEKYQCQLYWLWLSVPFYNMTMILAKISALTLFTRVFHPRPFLIITYILMAFLALFGLWTTLSGFVYCVPVHDFWNPSQEVRKKHCLPDAPTWFTNAGIQTFTDLMIVAMPMPLLWKLQLPKRQKWGILVVFSLGICIVATSAGRLYQLNIMVSGGDFTEANAQAALWSSLEANISIICICLPPLHPLLSRIFSYFFLPRPVRSSASKRRLSTKAEMTETLHRDDGIWCNDLFNPTPASYSASISKVDTNDAEETEEGIRVVRELRLHSDSVPPSIPSSTIPPSIPSLPPSIPPSTIPPSIPSMNGPHPDLERGERGRGSIAHENPHVTLSTEQDFGDFEFPDYKDKMNSPV</sequence>
<proteinExistence type="inferred from homology"/>
<dbReference type="EMBL" id="JAPZBT010000002">
    <property type="protein sequence ID" value="KAJ5372549.1"/>
    <property type="molecule type" value="Genomic_DNA"/>
</dbReference>
<evidence type="ECO:0000256" key="1">
    <source>
        <dbReference type="ARBA" id="ARBA00004141"/>
    </source>
</evidence>
<evidence type="ECO:0000256" key="4">
    <source>
        <dbReference type="ARBA" id="ARBA00023136"/>
    </source>
</evidence>
<feature type="transmembrane region" description="Helical" evidence="7">
    <location>
        <begin position="99"/>
        <end position="120"/>
    </location>
</feature>
<dbReference type="AlphaFoldDB" id="A0A9W9V9H8"/>
<keyword evidence="4 7" id="KW-0472">Membrane</keyword>
<feature type="transmembrane region" description="Helical" evidence="7">
    <location>
        <begin position="6"/>
        <end position="24"/>
    </location>
</feature>
<dbReference type="OrthoDB" id="10017208at2759"/>
<dbReference type="GeneID" id="81461468"/>
<feature type="compositionally biased region" description="Pro residues" evidence="6">
    <location>
        <begin position="373"/>
        <end position="391"/>
    </location>
</feature>
<dbReference type="Proteomes" id="UP001147752">
    <property type="component" value="Unassembled WGS sequence"/>
</dbReference>